<gene>
    <name evidence="19" type="ORF">TSYNT_597</name>
</gene>
<dbReference type="AlphaFoldDB" id="A0A0U9HJQ1"/>
<dbReference type="InterPro" id="IPR012338">
    <property type="entry name" value="Beta-lactam/transpept-like"/>
</dbReference>
<evidence type="ECO:0000256" key="11">
    <source>
        <dbReference type="ARBA" id="ARBA00023316"/>
    </source>
</evidence>
<keyword evidence="5 19" id="KW-0121">Carboxypeptidase</keyword>
<name>A0A0U9HJQ1_9FIRM</name>
<evidence type="ECO:0000256" key="14">
    <source>
        <dbReference type="PIRSR" id="PIRSR618044-2"/>
    </source>
</evidence>
<evidence type="ECO:0000256" key="5">
    <source>
        <dbReference type="ARBA" id="ARBA00022645"/>
    </source>
</evidence>
<dbReference type="Proteomes" id="UP000062160">
    <property type="component" value="Unassembled WGS sequence"/>
</dbReference>
<keyword evidence="9" id="KW-0133">Cell shape</keyword>
<feature type="chain" id="PRO_5039420198" description="serine-type D-Ala-D-Ala carboxypeptidase" evidence="17">
    <location>
        <begin position="21"/>
        <end position="409"/>
    </location>
</feature>
<feature type="active site" description="Proton acceptor" evidence="13">
    <location>
        <position position="66"/>
    </location>
</feature>
<keyword evidence="10" id="KW-0573">Peptidoglycan synthesis</keyword>
<keyword evidence="6" id="KW-0645">Protease</keyword>
<evidence type="ECO:0000256" key="2">
    <source>
        <dbReference type="ARBA" id="ARBA00004752"/>
    </source>
</evidence>
<dbReference type="GO" id="GO:0008360">
    <property type="term" value="P:regulation of cell shape"/>
    <property type="evidence" value="ECO:0007669"/>
    <property type="project" value="UniProtKB-KW"/>
</dbReference>
<feature type="binding site" evidence="14">
    <location>
        <position position="226"/>
    </location>
    <ligand>
        <name>substrate</name>
    </ligand>
</feature>
<dbReference type="InterPro" id="IPR001967">
    <property type="entry name" value="Peptidase_S11_N"/>
</dbReference>
<dbReference type="EC" id="3.4.16.4" evidence="4"/>
<dbReference type="SUPFAM" id="SSF69189">
    <property type="entry name" value="Penicillin-binding protein associated domain"/>
    <property type="match status" value="1"/>
</dbReference>
<dbReference type="GO" id="GO:0006508">
    <property type="term" value="P:proteolysis"/>
    <property type="evidence" value="ECO:0007669"/>
    <property type="project" value="UniProtKB-KW"/>
</dbReference>
<dbReference type="SMART" id="SM00936">
    <property type="entry name" value="PBP5_C"/>
    <property type="match status" value="1"/>
</dbReference>
<dbReference type="SUPFAM" id="SSF56601">
    <property type="entry name" value="beta-lactamase/transpeptidase-like"/>
    <property type="match status" value="1"/>
</dbReference>
<dbReference type="Gene3D" id="3.40.710.10">
    <property type="entry name" value="DD-peptidase/beta-lactamase superfamily"/>
    <property type="match status" value="1"/>
</dbReference>
<feature type="active site" evidence="13">
    <location>
        <position position="118"/>
    </location>
</feature>
<keyword evidence="20" id="KW-1185">Reference proteome</keyword>
<dbReference type="Pfam" id="PF07943">
    <property type="entry name" value="PBP5_C"/>
    <property type="match status" value="1"/>
</dbReference>
<dbReference type="Pfam" id="PF00768">
    <property type="entry name" value="Peptidase_S11"/>
    <property type="match status" value="1"/>
</dbReference>
<keyword evidence="8" id="KW-0378">Hydrolase</keyword>
<dbReference type="GO" id="GO:0071555">
    <property type="term" value="P:cell wall organization"/>
    <property type="evidence" value="ECO:0007669"/>
    <property type="project" value="UniProtKB-KW"/>
</dbReference>
<evidence type="ECO:0000256" key="4">
    <source>
        <dbReference type="ARBA" id="ARBA00012448"/>
    </source>
</evidence>
<comment type="pathway">
    <text evidence="2">Cell wall biogenesis; peptidoglycan biosynthesis.</text>
</comment>
<dbReference type="STRING" id="224999.GCA_001485475_00253"/>
<accession>A0A0U9HJQ1</accession>
<evidence type="ECO:0000256" key="17">
    <source>
        <dbReference type="SAM" id="SignalP"/>
    </source>
</evidence>
<dbReference type="GO" id="GO:0009252">
    <property type="term" value="P:peptidoglycan biosynthetic process"/>
    <property type="evidence" value="ECO:0007669"/>
    <property type="project" value="UniProtKB-UniPathway"/>
</dbReference>
<comment type="similarity">
    <text evidence="3 15">Belongs to the peptidase S11 family.</text>
</comment>
<dbReference type="OrthoDB" id="9791132at2"/>
<evidence type="ECO:0000313" key="20">
    <source>
        <dbReference type="Proteomes" id="UP000062160"/>
    </source>
</evidence>
<feature type="active site" description="Acyl-ester intermediate" evidence="13">
    <location>
        <position position="63"/>
    </location>
</feature>
<sequence>MKSAKIAAVILILFSFFANTAVATASEIQSPPEIAGEAGIVMDVETGRVLYEKNAHLKLEPASTTKIMTAILALEKGDLSDIVTTGKNPTLVDGTRIYLEEGEMLTLEQMLYAMMLNSANDAAVAIAEHMAGSVESFAAMMNEKAREIGAKDTNFVNPDGLPAAGHLTTAYDLALISRYALLNLPEFRKIVATKTAVIPWQGQEWDRQLINLNKLLWNYEGADGIKTGYTSTAGSTIVASATRNGRQLIAVILKSNGTTSKDCSALLDYGFNNFERKSLLKSNSVIAEKSVTYGSPVKLVTEKEFVTIVPKNDLPITKKAYIADNIDAPVKKGDILGHVIFYQGCTVLGSVNLVAANTVKRKVYTYWWFWVISPLFAAYAPYRISIGVKRYRRSRLRKAQAISPAKRYK</sequence>
<dbReference type="RefSeq" id="WP_059031371.1">
    <property type="nucleotide sequence ID" value="NZ_DF976999.1"/>
</dbReference>
<organism evidence="19">
    <name type="scientific">Tepidanaerobacter syntrophicus</name>
    <dbReference type="NCBI Taxonomy" id="224999"/>
    <lineage>
        <taxon>Bacteria</taxon>
        <taxon>Bacillati</taxon>
        <taxon>Bacillota</taxon>
        <taxon>Clostridia</taxon>
        <taxon>Thermosediminibacterales</taxon>
        <taxon>Tepidanaerobacteraceae</taxon>
        <taxon>Tepidanaerobacter</taxon>
    </lineage>
</organism>
<dbReference type="InterPro" id="IPR018044">
    <property type="entry name" value="Peptidase_S11"/>
</dbReference>
<dbReference type="InterPro" id="IPR012907">
    <property type="entry name" value="Peptidase_S11_C"/>
</dbReference>
<evidence type="ECO:0000313" key="19">
    <source>
        <dbReference type="EMBL" id="GAQ24271.1"/>
    </source>
</evidence>
<dbReference type="UniPathway" id="UPA00219"/>
<keyword evidence="11" id="KW-0961">Cell wall biogenesis/degradation</keyword>
<evidence type="ECO:0000256" key="3">
    <source>
        <dbReference type="ARBA" id="ARBA00007164"/>
    </source>
</evidence>
<comment type="function">
    <text evidence="1">Removes C-terminal D-alanyl residues from sugar-peptide cell wall precursors.</text>
</comment>
<evidence type="ECO:0000256" key="15">
    <source>
        <dbReference type="RuleBase" id="RU004016"/>
    </source>
</evidence>
<evidence type="ECO:0000256" key="1">
    <source>
        <dbReference type="ARBA" id="ARBA00003217"/>
    </source>
</evidence>
<protein>
    <recommendedName>
        <fullName evidence="4">serine-type D-Ala-D-Ala carboxypeptidase</fullName>
        <ecNumber evidence="4">3.4.16.4</ecNumber>
    </recommendedName>
</protein>
<evidence type="ECO:0000256" key="16">
    <source>
        <dbReference type="SAM" id="Phobius"/>
    </source>
</evidence>
<dbReference type="PANTHER" id="PTHR21581:SF33">
    <property type="entry name" value="D-ALANYL-D-ALANINE CARBOXYPEPTIDASE DACB"/>
    <property type="match status" value="1"/>
</dbReference>
<feature type="signal peptide" evidence="17">
    <location>
        <begin position="1"/>
        <end position="20"/>
    </location>
</feature>
<keyword evidence="7 17" id="KW-0732">Signal</keyword>
<dbReference type="InterPro" id="IPR015956">
    <property type="entry name" value="Peniciliin-bd_prot_C_sf"/>
</dbReference>
<dbReference type="InterPro" id="IPR037167">
    <property type="entry name" value="Peptidase_S11_C_sf"/>
</dbReference>
<dbReference type="PRINTS" id="PR00725">
    <property type="entry name" value="DADACBPTASE1"/>
</dbReference>
<dbReference type="GO" id="GO:0009002">
    <property type="term" value="F:serine-type D-Ala-D-Ala carboxypeptidase activity"/>
    <property type="evidence" value="ECO:0007669"/>
    <property type="project" value="UniProtKB-EC"/>
</dbReference>
<keyword evidence="16" id="KW-0812">Transmembrane</keyword>
<dbReference type="Gene3D" id="2.60.410.10">
    <property type="entry name" value="D-Ala-D-Ala carboxypeptidase, C-terminal domain"/>
    <property type="match status" value="1"/>
</dbReference>
<evidence type="ECO:0000256" key="9">
    <source>
        <dbReference type="ARBA" id="ARBA00022960"/>
    </source>
</evidence>
<keyword evidence="16" id="KW-0472">Membrane</keyword>
<evidence type="ECO:0000259" key="18">
    <source>
        <dbReference type="SMART" id="SM00936"/>
    </source>
</evidence>
<evidence type="ECO:0000256" key="6">
    <source>
        <dbReference type="ARBA" id="ARBA00022670"/>
    </source>
</evidence>
<evidence type="ECO:0000256" key="10">
    <source>
        <dbReference type="ARBA" id="ARBA00022984"/>
    </source>
</evidence>
<evidence type="ECO:0000256" key="8">
    <source>
        <dbReference type="ARBA" id="ARBA00022801"/>
    </source>
</evidence>
<dbReference type="PANTHER" id="PTHR21581">
    <property type="entry name" value="D-ALANYL-D-ALANINE CARBOXYPEPTIDASE"/>
    <property type="match status" value="1"/>
</dbReference>
<feature type="transmembrane region" description="Helical" evidence="16">
    <location>
        <begin position="367"/>
        <end position="388"/>
    </location>
</feature>
<comment type="catalytic activity">
    <reaction evidence="12">
        <text>Preferential cleavage: (Ac)2-L-Lys-D-Ala-|-D-Ala. Also transpeptidation of peptidyl-alanyl moieties that are N-acyl substituents of D-alanine.</text>
        <dbReference type="EC" id="3.4.16.4"/>
    </reaction>
</comment>
<proteinExistence type="inferred from homology"/>
<evidence type="ECO:0000256" key="12">
    <source>
        <dbReference type="ARBA" id="ARBA00034000"/>
    </source>
</evidence>
<evidence type="ECO:0000256" key="7">
    <source>
        <dbReference type="ARBA" id="ARBA00022729"/>
    </source>
</evidence>
<dbReference type="EMBL" id="DF976999">
    <property type="protein sequence ID" value="GAQ24271.1"/>
    <property type="molecule type" value="Genomic_DNA"/>
</dbReference>
<keyword evidence="16" id="KW-1133">Transmembrane helix</keyword>
<evidence type="ECO:0000256" key="13">
    <source>
        <dbReference type="PIRSR" id="PIRSR618044-1"/>
    </source>
</evidence>
<reference evidence="19" key="1">
    <citation type="journal article" date="2016" name="Genome Announc.">
        <title>Draft Genome Sequence of the Syntrophic Lactate-Degrading Bacterium Tepidanaerobacter syntrophicus JLT.</title>
        <authorList>
            <person name="Matsuura N."/>
            <person name="Ohashi A."/>
            <person name="Tourlousse D.M."/>
            <person name="Sekiguchi Y."/>
        </authorList>
    </citation>
    <scope>NUCLEOTIDE SEQUENCE [LARGE SCALE GENOMIC DNA]</scope>
    <source>
        <strain evidence="19">JL</strain>
    </source>
</reference>
<feature type="domain" description="Peptidase S11 D-Ala-D-Ala carboxypeptidase A C-terminal" evidence="18">
    <location>
        <begin position="274"/>
        <end position="361"/>
    </location>
</feature>